<keyword evidence="2" id="KW-1185">Reference proteome</keyword>
<reference evidence="2" key="1">
    <citation type="journal article" date="2023" name="Arch. Microbiol.">
        <title>Desulfoferula mesophilus gen. nov. sp. nov., a mesophilic sulfate-reducing bacterium isolated from a brackish lake sediment.</title>
        <authorList>
            <person name="Watanabe T."/>
            <person name="Yabe T."/>
            <person name="Tsuji J.M."/>
            <person name="Fukui M."/>
        </authorList>
    </citation>
    <scope>NUCLEOTIDE SEQUENCE [LARGE SCALE GENOMIC DNA]</scope>
    <source>
        <strain evidence="2">12FAK</strain>
    </source>
</reference>
<gene>
    <name evidence="1" type="ORF">FAK_33850</name>
</gene>
<protein>
    <submittedName>
        <fullName evidence="1">Uncharacterized protein</fullName>
    </submittedName>
</protein>
<proteinExistence type="predicted"/>
<dbReference type="EMBL" id="AP028679">
    <property type="protein sequence ID" value="BEQ16319.1"/>
    <property type="molecule type" value="Genomic_DNA"/>
</dbReference>
<dbReference type="AlphaFoldDB" id="A0AAU9EMH8"/>
<name>A0AAU9EMH8_9BACT</name>
<accession>A0AAU9EMH8</accession>
<evidence type="ECO:0000313" key="1">
    <source>
        <dbReference type="EMBL" id="BEQ16319.1"/>
    </source>
</evidence>
<dbReference type="KEGG" id="dmp:FAK_33850"/>
<organism evidence="1 2">
    <name type="scientific">Desulfoferula mesophila</name>
    <dbReference type="NCBI Taxonomy" id="3058419"/>
    <lineage>
        <taxon>Bacteria</taxon>
        <taxon>Pseudomonadati</taxon>
        <taxon>Thermodesulfobacteriota</taxon>
        <taxon>Desulfarculia</taxon>
        <taxon>Desulfarculales</taxon>
        <taxon>Desulfarculaceae</taxon>
        <taxon>Desulfoferula</taxon>
    </lineage>
</organism>
<evidence type="ECO:0000313" key="2">
    <source>
        <dbReference type="Proteomes" id="UP001366166"/>
    </source>
</evidence>
<dbReference type="Proteomes" id="UP001366166">
    <property type="component" value="Chromosome"/>
</dbReference>
<sequence>MRKAFSIAIFYDIEMNSRKFPVRKGYIMVEVTPAASKAIQGFMKEKDLDQPLRVFLQSGG</sequence>